<dbReference type="AlphaFoldDB" id="A0A317JPB8"/>
<accession>A0A317JPB8</accession>
<proteinExistence type="predicted"/>
<protein>
    <submittedName>
        <fullName evidence="1">Uncharacterized protein</fullName>
    </submittedName>
</protein>
<dbReference type="EMBL" id="PSRQ01000032">
    <property type="protein sequence ID" value="PWU23494.1"/>
    <property type="molecule type" value="Genomic_DNA"/>
</dbReference>
<name>A0A317JPB8_9BACT</name>
<comment type="caution">
    <text evidence="1">The sequence shown here is derived from an EMBL/GenBank/DDBJ whole genome shotgun (WGS) entry which is preliminary data.</text>
</comment>
<evidence type="ECO:0000313" key="1">
    <source>
        <dbReference type="EMBL" id="PWU23494.1"/>
    </source>
</evidence>
<sequence length="929" mass="105602">MDSISFPSPQINERNQTLIESESDREHQGRTVAIESVPEFIRPLLIEHAAQITRAYEKARQEKKRVVVDLHTLPYRYIAIAFRDDIPPHLQRELTGLMTSQLQGWTLQQGDKFTTLTKDSPNTISALDRFIAQANRILEENNLKGNSLPFWISIGKPQETATIRIAAIPSEGNERPKLFVYQALSVTPQGVLFPAATATAALHGNEFSSFEQQVQLGKALPILTQDEDDPTLLEKKSYKNTKKNATFDNIGIIATQSATNNPRVNPDSWDQWERTCTSHWDVFKEMTIGQSPYTLEEIAEEAHESPTDVRSLIIQSIRRHREGKRATQEISIDQRETIVNVDISGMTAITSAFEKEFNELFSTEQHHLSPQDQLKRQQKVIERRKQQTGITSLFREWLLDAVTSAHLRHMHPSELAGDGFVALANTAPDSILPPSLEFLDYIKTLSASWNQLVDDKMTSGTEVEKEAAQWIKENFGNRVFLKIAMARAQAKMSLIPAGTHARTVFMESDADVFSESVHKETKNLLPKVEKRDERSGESIDEFFLKNNIRIMGGVNEEFINRLQQEISFIHPSDTIPYGAIFRAIRIIRYPTEQETLYFVAEIPQNADRFVEQHLGERGAQVLELVKNGNMYELSALPFLTRQEGHAKRMELANEIKNSGTFSERISKNLQAAQEGLEIIRREYTSGVNIFEAASHAKVEEIVNSHIPTLTYNMYVQNEEHIGALLQDLFALKDGNGDSLFHPDDISFYSKKSMVDRKGQWDLNPQYEEDLPVENFNTHEQMTISGTREVCVAIRFPSNTDIQSDTQQRDQYTRMEQAIAAIIRRTSLLFPEDALRESWVVSDLRGNPLAQHILQEYQKPGDPTYFQTLLVFEKEVNGAFLSILVHPDSLNVQDRITALQQDGYVQHGTTAVIAELAEFIKEKPQEDVLS</sequence>
<evidence type="ECO:0000313" key="2">
    <source>
        <dbReference type="Proteomes" id="UP000246104"/>
    </source>
</evidence>
<gene>
    <name evidence="1" type="ORF">C5B42_03005</name>
</gene>
<organism evidence="1 2">
    <name type="scientific">Candidatus Cerribacteria bacterium 'Amazon FNV 2010 28 9'</name>
    <dbReference type="NCBI Taxonomy" id="2081795"/>
    <lineage>
        <taxon>Bacteria</taxon>
        <taxon>Candidatus Cerribacteria</taxon>
    </lineage>
</organism>
<dbReference type="Proteomes" id="UP000246104">
    <property type="component" value="Unassembled WGS sequence"/>
</dbReference>
<reference evidence="1 2" key="1">
    <citation type="submission" date="2018-02" db="EMBL/GenBank/DDBJ databases">
        <title>Genomic Reconstructions from Amazon Rainforest and Pasture Soil Reveal Novel Insights into the Physiology of Candidate Phyla in Tropical Sites.</title>
        <authorList>
            <person name="Kroeger M.E."/>
            <person name="Delmont T."/>
            <person name="Eren A.M."/>
            <person name="Guo J."/>
            <person name="Meyer K.M."/>
            <person name="Khan K."/>
            <person name="Rodrigues J.L.M."/>
            <person name="Bohannan B.J.M."/>
            <person name="Tringe S."/>
            <person name="Borges C.D."/>
            <person name="Tiedje J."/>
            <person name="Tsai S.M."/>
            <person name="Nusslein K."/>
        </authorList>
    </citation>
    <scope>NUCLEOTIDE SEQUENCE [LARGE SCALE GENOMIC DNA]</scope>
    <source>
        <strain evidence="1">Amazon FNV 2010 28 9</strain>
    </source>
</reference>